<evidence type="ECO:0000259" key="1">
    <source>
        <dbReference type="Pfam" id="PF01966"/>
    </source>
</evidence>
<dbReference type="AlphaFoldDB" id="A0A7C2XAW0"/>
<dbReference type="PANTHER" id="PTHR43155:SF2">
    <property type="entry name" value="CYCLIC DI-GMP PHOSPHODIESTERASE PA4108"/>
    <property type="match status" value="1"/>
</dbReference>
<dbReference type="InterPro" id="IPR003607">
    <property type="entry name" value="HD/PDEase_dom"/>
</dbReference>
<organism evidence="2">
    <name type="scientific">Desulfurivibrio alkaliphilus</name>
    <dbReference type="NCBI Taxonomy" id="427923"/>
    <lineage>
        <taxon>Bacteria</taxon>
        <taxon>Pseudomonadati</taxon>
        <taxon>Thermodesulfobacteriota</taxon>
        <taxon>Desulfobulbia</taxon>
        <taxon>Desulfobulbales</taxon>
        <taxon>Desulfobulbaceae</taxon>
        <taxon>Desulfurivibrio</taxon>
    </lineage>
</organism>
<evidence type="ECO:0000313" key="2">
    <source>
        <dbReference type="EMBL" id="HET98615.1"/>
    </source>
</evidence>
<comment type="caution">
    <text evidence="2">The sequence shown here is derived from an EMBL/GenBank/DDBJ whole genome shotgun (WGS) entry which is preliminary data.</text>
</comment>
<protein>
    <submittedName>
        <fullName evidence="2">HD domain-containing protein</fullName>
    </submittedName>
</protein>
<dbReference type="SUPFAM" id="SSF109604">
    <property type="entry name" value="HD-domain/PDEase-like"/>
    <property type="match status" value="1"/>
</dbReference>
<accession>A0A7C2XAW0</accession>
<reference evidence="2" key="1">
    <citation type="journal article" date="2020" name="mSystems">
        <title>Genome- and Community-Level Interaction Insights into Carbon Utilization and Element Cycling Functions of Hydrothermarchaeota in Hydrothermal Sediment.</title>
        <authorList>
            <person name="Zhou Z."/>
            <person name="Liu Y."/>
            <person name="Xu W."/>
            <person name="Pan J."/>
            <person name="Luo Z.H."/>
            <person name="Li M."/>
        </authorList>
    </citation>
    <scope>NUCLEOTIDE SEQUENCE [LARGE SCALE GENOMIC DNA]</scope>
    <source>
        <strain evidence="2">SpSt-1224</strain>
    </source>
</reference>
<gene>
    <name evidence="2" type="ORF">ENN98_08035</name>
</gene>
<dbReference type="Proteomes" id="UP000885986">
    <property type="component" value="Unassembled WGS sequence"/>
</dbReference>
<dbReference type="Gene3D" id="1.10.3210.10">
    <property type="entry name" value="Hypothetical protein af1432"/>
    <property type="match status" value="1"/>
</dbReference>
<feature type="domain" description="HD" evidence="1">
    <location>
        <begin position="191"/>
        <end position="346"/>
    </location>
</feature>
<dbReference type="EMBL" id="DSDS01000181">
    <property type="protein sequence ID" value="HET98615.1"/>
    <property type="molecule type" value="Genomic_DNA"/>
</dbReference>
<dbReference type="InterPro" id="IPR006674">
    <property type="entry name" value="HD_domain"/>
</dbReference>
<dbReference type="PANTHER" id="PTHR43155">
    <property type="entry name" value="CYCLIC DI-GMP PHOSPHODIESTERASE PA4108-RELATED"/>
    <property type="match status" value="1"/>
</dbReference>
<name>A0A7C2XAW0_9BACT</name>
<dbReference type="Pfam" id="PF01966">
    <property type="entry name" value="HD"/>
    <property type="match status" value="1"/>
</dbReference>
<dbReference type="CDD" id="cd00077">
    <property type="entry name" value="HDc"/>
    <property type="match status" value="1"/>
</dbReference>
<proteinExistence type="predicted"/>
<sequence>MRARLHPAKSELYSQLPIDRLIALVENGGKVRTGVDLFNGRGVLLLEKSVLVADPKILRKVKAQGTMSVPIADRGGGGVWDRKGRKISLPEGEPVQPLFADKSVTWPKLSKDVELKISEITEIKLAAARRYELAKECIKKTLDSIRQAGGEFDLEPISQTVGELVDFVTVNDNSFAYLTREIFSYDDYLYNHSINVCTIGTVIMQRFNSAFSTAVNSFLNDNPEGPPGAAPRDPGAFVYYTSSELRNISIGYFLHDLGKVMIDPEILNKAGELTAKEFQVVKSHVTDKVERVLRKNKLSDPHIVNVCLYHHAALYAGEERCYPQQDHHLVPSYVKVCKLADIYDAMTSIRCYKGALNPVSVVSEIFHHYARKDPFLQYILHSFIGSVGIYPAGSVVYLTNGQLAYVLDSDGPILLPLTDSGGTPLTKEPEVVVMDRGQITNSLAIDRQQPPISPLEAYRILPDYLRRTLEAGRRQKPVLA</sequence>